<dbReference type="InterPro" id="IPR011992">
    <property type="entry name" value="EF-hand-dom_pair"/>
</dbReference>
<feature type="domain" description="EF-hand" evidence="2">
    <location>
        <begin position="63"/>
        <end position="94"/>
    </location>
</feature>
<dbReference type="GO" id="GO:0005509">
    <property type="term" value="F:calcium ion binding"/>
    <property type="evidence" value="ECO:0007669"/>
    <property type="project" value="InterPro"/>
</dbReference>
<accession>A0A438ITK5</accession>
<dbReference type="AlphaFoldDB" id="A0A438ITK5"/>
<dbReference type="PROSITE" id="PS00018">
    <property type="entry name" value="EF_HAND_1"/>
    <property type="match status" value="1"/>
</dbReference>
<protein>
    <recommendedName>
        <fullName evidence="2">EF-hand domain-containing protein</fullName>
    </recommendedName>
</protein>
<dbReference type="EMBL" id="QGNW01000084">
    <property type="protein sequence ID" value="RVW99965.1"/>
    <property type="molecule type" value="Genomic_DNA"/>
</dbReference>
<reference evidence="3 4" key="1">
    <citation type="journal article" date="2018" name="PLoS Genet.">
        <title>Population sequencing reveals clonal diversity and ancestral inbreeding in the grapevine cultivar Chardonnay.</title>
        <authorList>
            <person name="Roach M.J."/>
            <person name="Johnson D.L."/>
            <person name="Bohlmann J."/>
            <person name="van Vuuren H.J."/>
            <person name="Jones S.J."/>
            <person name="Pretorius I.S."/>
            <person name="Schmidt S.A."/>
            <person name="Borneman A.R."/>
        </authorList>
    </citation>
    <scope>NUCLEOTIDE SEQUENCE [LARGE SCALE GENOMIC DNA]</scope>
    <source>
        <strain evidence="4">cv. Chardonnay</strain>
        <tissue evidence="3">Leaf</tissue>
    </source>
</reference>
<evidence type="ECO:0000313" key="4">
    <source>
        <dbReference type="Proteomes" id="UP000288805"/>
    </source>
</evidence>
<dbReference type="Proteomes" id="UP000288805">
    <property type="component" value="Unassembled WGS sequence"/>
</dbReference>
<evidence type="ECO:0000259" key="2">
    <source>
        <dbReference type="PROSITE" id="PS50222"/>
    </source>
</evidence>
<proteinExistence type="predicted"/>
<organism evidence="3 4">
    <name type="scientific">Vitis vinifera</name>
    <name type="common">Grape</name>
    <dbReference type="NCBI Taxonomy" id="29760"/>
    <lineage>
        <taxon>Eukaryota</taxon>
        <taxon>Viridiplantae</taxon>
        <taxon>Streptophyta</taxon>
        <taxon>Embryophyta</taxon>
        <taxon>Tracheophyta</taxon>
        <taxon>Spermatophyta</taxon>
        <taxon>Magnoliopsida</taxon>
        <taxon>eudicotyledons</taxon>
        <taxon>Gunneridae</taxon>
        <taxon>Pentapetalae</taxon>
        <taxon>rosids</taxon>
        <taxon>Vitales</taxon>
        <taxon>Vitaceae</taxon>
        <taxon>Viteae</taxon>
        <taxon>Vitis</taxon>
    </lineage>
</organism>
<dbReference type="InterPro" id="IPR018247">
    <property type="entry name" value="EF_Hand_1_Ca_BS"/>
</dbReference>
<gene>
    <name evidence="3" type="ORF">CK203_024689</name>
</gene>
<evidence type="ECO:0000256" key="1">
    <source>
        <dbReference type="ARBA" id="ARBA00022837"/>
    </source>
</evidence>
<dbReference type="InterPro" id="IPR002048">
    <property type="entry name" value="EF_hand_dom"/>
</dbReference>
<keyword evidence="1" id="KW-0106">Calcium</keyword>
<sequence length="109" mass="12118">MCILLSQSQILTVFIYTSVLSLSPHRHDTTPRHGITKRCTGRLNKAELKQAFQHLGALIPGWRAHRALHHADADGDGCISEKEMKDLVEYAAKFGYRARSAGISSVTCR</sequence>
<dbReference type="PROSITE" id="PS50222">
    <property type="entry name" value="EF_HAND_2"/>
    <property type="match status" value="1"/>
</dbReference>
<evidence type="ECO:0000313" key="3">
    <source>
        <dbReference type="EMBL" id="RVW99965.1"/>
    </source>
</evidence>
<dbReference type="CDD" id="cd00051">
    <property type="entry name" value="EFh"/>
    <property type="match status" value="1"/>
</dbReference>
<name>A0A438ITK5_VITVI</name>
<dbReference type="SUPFAM" id="SSF47473">
    <property type="entry name" value="EF-hand"/>
    <property type="match status" value="1"/>
</dbReference>
<dbReference type="Gene3D" id="1.10.238.10">
    <property type="entry name" value="EF-hand"/>
    <property type="match status" value="1"/>
</dbReference>
<comment type="caution">
    <text evidence="3">The sequence shown here is derived from an EMBL/GenBank/DDBJ whole genome shotgun (WGS) entry which is preliminary data.</text>
</comment>